<dbReference type="Gene3D" id="3.40.50.300">
    <property type="entry name" value="P-loop containing nucleotide triphosphate hydrolases"/>
    <property type="match status" value="1"/>
</dbReference>
<feature type="domain" description="NadR/Ttd14 AAA" evidence="1">
    <location>
        <begin position="11"/>
        <end position="165"/>
    </location>
</feature>
<dbReference type="SUPFAM" id="SSF52540">
    <property type="entry name" value="P-loop containing nucleoside triphosphate hydrolases"/>
    <property type="match status" value="1"/>
</dbReference>
<evidence type="ECO:0000313" key="3">
    <source>
        <dbReference type="Proteomes" id="UP001319180"/>
    </source>
</evidence>
<evidence type="ECO:0000259" key="1">
    <source>
        <dbReference type="Pfam" id="PF13521"/>
    </source>
</evidence>
<dbReference type="AlphaFoldDB" id="A0AAP2D8R5"/>
<dbReference type="InterPro" id="IPR038727">
    <property type="entry name" value="NadR/Ttd14_AAA_dom"/>
</dbReference>
<evidence type="ECO:0000313" key="2">
    <source>
        <dbReference type="EMBL" id="MBT1687414.1"/>
    </source>
</evidence>
<proteinExistence type="predicted"/>
<dbReference type="PANTHER" id="PTHR37512:SF1">
    <property type="entry name" value="NADR_TTD14 AAA DOMAIN-CONTAINING PROTEIN"/>
    <property type="match status" value="1"/>
</dbReference>
<gene>
    <name evidence="2" type="ORF">KK078_12665</name>
</gene>
<dbReference type="InterPro" id="IPR027417">
    <property type="entry name" value="P-loop_NTPase"/>
</dbReference>
<organism evidence="2 3">
    <name type="scientific">Dawidia soli</name>
    <dbReference type="NCBI Taxonomy" id="2782352"/>
    <lineage>
        <taxon>Bacteria</taxon>
        <taxon>Pseudomonadati</taxon>
        <taxon>Bacteroidota</taxon>
        <taxon>Cytophagia</taxon>
        <taxon>Cytophagales</taxon>
        <taxon>Chryseotaleaceae</taxon>
        <taxon>Dawidia</taxon>
    </lineage>
</organism>
<sequence length="182" mass="21396">MNAFEIPPVPKVAIIGPECTGKSALSTYLADYFKTGWVPEYARQYIGNLRRPYTEEDLLTIAHGQLRLEDEWARDANGVLICDTNLYVIKIWSEFKYGHCHPEILHAIATRHYDLYLLTYVDLPWEEDPQREHPQQREALYTLYLREMQQQSVPFVEIRGERDQRRQQAREAIEKMLTTPNA</sequence>
<dbReference type="EMBL" id="JAHESC010000016">
    <property type="protein sequence ID" value="MBT1687414.1"/>
    <property type="molecule type" value="Genomic_DNA"/>
</dbReference>
<dbReference type="Proteomes" id="UP001319180">
    <property type="component" value="Unassembled WGS sequence"/>
</dbReference>
<dbReference type="PANTHER" id="PTHR37512">
    <property type="entry name" value="TRIFUNCTIONAL NAD BIOSYNTHESIS/REGULATOR PROTEIN NADR"/>
    <property type="match status" value="1"/>
</dbReference>
<dbReference type="RefSeq" id="WP_254090642.1">
    <property type="nucleotide sequence ID" value="NZ_JAHESC010000016.1"/>
</dbReference>
<name>A0AAP2D8R5_9BACT</name>
<reference evidence="2 3" key="1">
    <citation type="submission" date="2021-05" db="EMBL/GenBank/DDBJ databases">
        <title>A Polyphasic approach of four new species of the genus Ohtaekwangia: Ohtaekwangia histidinii sp. nov., Ohtaekwangia cretensis sp. nov., Ohtaekwangia indiensis sp. nov., Ohtaekwangia reichenbachii sp. nov. from diverse environment.</title>
        <authorList>
            <person name="Octaviana S."/>
        </authorList>
    </citation>
    <scope>NUCLEOTIDE SEQUENCE [LARGE SCALE GENOMIC DNA]</scope>
    <source>
        <strain evidence="2 3">PWU37</strain>
    </source>
</reference>
<dbReference type="InterPro" id="IPR052735">
    <property type="entry name" value="NAD_biosynth-regulator"/>
</dbReference>
<protein>
    <submittedName>
        <fullName evidence="2">AAA family ATPase</fullName>
    </submittedName>
</protein>
<dbReference type="Pfam" id="PF13521">
    <property type="entry name" value="AAA_28"/>
    <property type="match status" value="1"/>
</dbReference>
<accession>A0AAP2D8R5</accession>
<keyword evidence="3" id="KW-1185">Reference proteome</keyword>
<comment type="caution">
    <text evidence="2">The sequence shown here is derived from an EMBL/GenBank/DDBJ whole genome shotgun (WGS) entry which is preliminary data.</text>
</comment>